<dbReference type="Proteomes" id="UP000292787">
    <property type="component" value="Unassembled WGS sequence"/>
</dbReference>
<reference evidence="3 4" key="1">
    <citation type="journal article" date="2018" name="Sci. Rep.">
        <title>Genomic diversity and distribution of Bifidobacterium longum subsp. longum across the human lifespan.</title>
        <authorList>
            <person name="Odamaki T."/>
            <person name="Bottacini F."/>
            <person name="Kato K."/>
            <person name="Mitsuyama E."/>
            <person name="Yoshida K."/>
            <person name="Horigome A."/>
            <person name="Xiao J.Z."/>
            <person name="van Sinderen D."/>
        </authorList>
    </citation>
    <scope>NUCLEOTIDE SEQUENCE [LARGE SCALE GENOMIC DNA]</scope>
    <source>
        <strain evidence="1 4">MCC10096</strain>
        <strain evidence="2 3">MCC10116</strain>
    </source>
</reference>
<dbReference type="AlphaFoldDB" id="A0A1D7UPA8"/>
<dbReference type="EMBL" id="SHSP01000014">
    <property type="protein sequence ID" value="TCF31144.1"/>
    <property type="molecule type" value="Genomic_DNA"/>
</dbReference>
<reference evidence="2" key="2">
    <citation type="submission" date="2019-02" db="EMBL/GenBank/DDBJ databases">
        <authorList>
            <person name="Odamaki T."/>
        </authorList>
    </citation>
    <scope>NUCLEOTIDE SEQUENCE</scope>
    <source>
        <strain evidence="1">MCC10096</strain>
        <strain evidence="2">MCC10116</strain>
    </source>
</reference>
<name>A0A1D7UPA8_BIFLL</name>
<organism evidence="2 3">
    <name type="scientific">Bifidobacterium longum subsp. longum</name>
    <dbReference type="NCBI Taxonomy" id="1679"/>
    <lineage>
        <taxon>Bacteria</taxon>
        <taxon>Bacillati</taxon>
        <taxon>Actinomycetota</taxon>
        <taxon>Actinomycetes</taxon>
        <taxon>Bifidobacteriales</taxon>
        <taxon>Bifidobacteriaceae</taxon>
        <taxon>Bifidobacterium</taxon>
    </lineage>
</organism>
<evidence type="ECO:0000313" key="4">
    <source>
        <dbReference type="Proteomes" id="UP000292932"/>
    </source>
</evidence>
<sequence length="159" mass="18099">MNDAALLDSLHAALRNPDLAWYTEFHAGESIVAGYLDSLTDPYDDDAIQVPEGWFRYSVVTREGDHALPWMEHWNEYEYSITHHIDWNGKGFTPYDLYCTQDLTGMIADGSLASIREDARTIFKDRPLTDDCLFANSIWPEPELLGLVDDLTGRTGRNL</sequence>
<proteinExistence type="predicted"/>
<dbReference type="EMBL" id="SHTF01000022">
    <property type="protein sequence ID" value="TCF63492.1"/>
    <property type="molecule type" value="Genomic_DNA"/>
</dbReference>
<evidence type="ECO:0000313" key="1">
    <source>
        <dbReference type="EMBL" id="TCF31144.1"/>
    </source>
</evidence>
<evidence type="ECO:0000313" key="2">
    <source>
        <dbReference type="EMBL" id="TCF63492.1"/>
    </source>
</evidence>
<gene>
    <name evidence="1" type="ORF">MCC10096_1355</name>
    <name evidence="2" type="ORF">MCC10116_1381</name>
</gene>
<comment type="caution">
    <text evidence="2">The sequence shown here is derived from an EMBL/GenBank/DDBJ whole genome shotgun (WGS) entry which is preliminary data.</text>
</comment>
<evidence type="ECO:0000313" key="3">
    <source>
        <dbReference type="Proteomes" id="UP000292787"/>
    </source>
</evidence>
<protein>
    <submittedName>
        <fullName evidence="2">Uncharacterized protein</fullName>
    </submittedName>
</protein>
<dbReference type="Proteomes" id="UP000292932">
    <property type="component" value="Unassembled WGS sequence"/>
</dbReference>
<dbReference type="RefSeq" id="WP_015512190.1">
    <property type="nucleotide sequence ID" value="NZ_CABWKA010000012.1"/>
</dbReference>
<accession>A0A1D7UPA8</accession>